<gene>
    <name evidence="2" type="ORF">H9L17_08270</name>
</gene>
<feature type="signal peptide" evidence="1">
    <location>
        <begin position="1"/>
        <end position="22"/>
    </location>
</feature>
<dbReference type="EMBL" id="CP060711">
    <property type="protein sequence ID" value="QNN45241.1"/>
    <property type="molecule type" value="Genomic_DNA"/>
</dbReference>
<protein>
    <submittedName>
        <fullName evidence="2">Uncharacterized protein</fullName>
    </submittedName>
</protein>
<organism evidence="2 3">
    <name type="scientific">Thermomonas brevis</name>
    <dbReference type="NCBI Taxonomy" id="215691"/>
    <lineage>
        <taxon>Bacteria</taxon>
        <taxon>Pseudomonadati</taxon>
        <taxon>Pseudomonadota</taxon>
        <taxon>Gammaproteobacteria</taxon>
        <taxon>Lysobacterales</taxon>
        <taxon>Lysobacteraceae</taxon>
        <taxon>Thermomonas</taxon>
    </lineage>
</organism>
<reference evidence="2 3" key="1">
    <citation type="submission" date="2020-08" db="EMBL/GenBank/DDBJ databases">
        <title>Genome sequence of Thermomonas brevis KACC 16975T.</title>
        <authorList>
            <person name="Hyun D.-W."/>
            <person name="Bae J.-W."/>
        </authorList>
    </citation>
    <scope>NUCLEOTIDE SEQUENCE [LARGE SCALE GENOMIC DNA]</scope>
    <source>
        <strain evidence="2 3">KACC 16975</strain>
    </source>
</reference>
<name>A0A7G9QPG6_9GAMM</name>
<proteinExistence type="predicted"/>
<sequence length="205" mass="22257">MSRLGVFAALLPTLLAFPAVQAAEPLSGTASVLTNQLSAFTRTRPRGAMDEATVFFRGDAVRIQFRDNTGKAYALVLPAGKAAGWIEDEHGGVLPLPSGRWPLHADPGQPCAGQGLFADCQRMGEGVYAGRNARQWRYRLANPTGPGMTRQGRMWLDEETGFVLGYEGDASAGLGKRWQVRSVRYEPLPDALFERPVPTDPADSR</sequence>
<dbReference type="AlphaFoldDB" id="A0A7G9QPG6"/>
<dbReference type="KEGG" id="tbv:H9L17_08270"/>
<dbReference type="RefSeq" id="WP_187569008.1">
    <property type="nucleotide sequence ID" value="NZ_CP060711.1"/>
</dbReference>
<accession>A0A7G9QPG6</accession>
<feature type="chain" id="PRO_5028963558" evidence="1">
    <location>
        <begin position="23"/>
        <end position="205"/>
    </location>
</feature>
<evidence type="ECO:0000313" key="3">
    <source>
        <dbReference type="Proteomes" id="UP000515977"/>
    </source>
</evidence>
<keyword evidence="3" id="KW-1185">Reference proteome</keyword>
<keyword evidence="1" id="KW-0732">Signal</keyword>
<evidence type="ECO:0000256" key="1">
    <source>
        <dbReference type="SAM" id="SignalP"/>
    </source>
</evidence>
<evidence type="ECO:0000313" key="2">
    <source>
        <dbReference type="EMBL" id="QNN45241.1"/>
    </source>
</evidence>
<dbReference type="Proteomes" id="UP000515977">
    <property type="component" value="Chromosome"/>
</dbReference>